<dbReference type="SUPFAM" id="SSF50156">
    <property type="entry name" value="PDZ domain-like"/>
    <property type="match status" value="1"/>
</dbReference>
<dbReference type="KEGG" id="aaf:AURANDRAFT_2617"/>
<dbReference type="Proteomes" id="UP000002729">
    <property type="component" value="Unassembled WGS sequence"/>
</dbReference>
<keyword evidence="2" id="KW-0645">Protease</keyword>
<sequence>LAAAAQSLRGVEQETIALFERNTPSVVFIDTFVEQRDALSSNILELPAGTGSGFVWDRSGHIVTNYHVIRNAAEASVTLLDPKTGVKTSRRASLRGVDPDKDIAVLTAALRPVSVGTSNGLKVGATVFAVGNPFGLDHTLTQGIISGLGREMRSPTGRPITNVIQTDAAINPGNSGGPLLDSLGKLVGMNTAIYSPSGASSGVGFAIPIDTLALSVASLIKTGTVLRPIMGVSFLEAAQAKALGIDKGVLVLAAPADGPAAAAGMRGTSRSTDGNLQLGDVIMEIDGRTVSTEADMFKALDARKPGESVKVVVARG</sequence>
<accession>F0Y403</accession>
<dbReference type="EMBL" id="GL833124">
    <property type="protein sequence ID" value="EGB10040.1"/>
    <property type="molecule type" value="Genomic_DNA"/>
</dbReference>
<evidence type="ECO:0000313" key="7">
    <source>
        <dbReference type="Proteomes" id="UP000002729"/>
    </source>
</evidence>
<dbReference type="PANTHER" id="PTHR43343">
    <property type="entry name" value="PEPTIDASE S12"/>
    <property type="match status" value="1"/>
</dbReference>
<dbReference type="OrthoDB" id="4217619at2759"/>
<dbReference type="InParanoid" id="F0Y403"/>
<evidence type="ECO:0000256" key="1">
    <source>
        <dbReference type="ARBA" id="ARBA00010541"/>
    </source>
</evidence>
<reference evidence="6 7" key="1">
    <citation type="journal article" date="2011" name="Proc. Natl. Acad. Sci. U.S.A.">
        <title>Niche of harmful alga Aureococcus anophagefferens revealed through ecogenomics.</title>
        <authorList>
            <person name="Gobler C.J."/>
            <person name="Berry D.L."/>
            <person name="Dyhrman S.T."/>
            <person name="Wilhelm S.W."/>
            <person name="Salamov A."/>
            <person name="Lobanov A.V."/>
            <person name="Zhang Y."/>
            <person name="Collier J.L."/>
            <person name="Wurch L.L."/>
            <person name="Kustka A.B."/>
            <person name="Dill B.D."/>
            <person name="Shah M."/>
            <person name="VerBerkmoes N.C."/>
            <person name="Kuo A."/>
            <person name="Terry A."/>
            <person name="Pangilinan J."/>
            <person name="Lindquist E.A."/>
            <person name="Lucas S."/>
            <person name="Paulsen I.T."/>
            <person name="Hattenrath-Lehmann T.K."/>
            <person name="Talmage S.C."/>
            <person name="Walker E.A."/>
            <person name="Koch F."/>
            <person name="Burson A.M."/>
            <person name="Marcoval M.A."/>
            <person name="Tang Y.Z."/>
            <person name="Lecleir G.R."/>
            <person name="Coyne K.J."/>
            <person name="Berg G.M."/>
            <person name="Bertrand E.M."/>
            <person name="Saito M.A."/>
            <person name="Gladyshev V.N."/>
            <person name="Grigoriev I.V."/>
        </authorList>
    </citation>
    <scope>NUCLEOTIDE SEQUENCE [LARGE SCALE GENOMIC DNA]</scope>
    <source>
        <strain evidence="7">CCMP 1984</strain>
    </source>
</reference>
<organism evidence="7">
    <name type="scientific">Aureococcus anophagefferens</name>
    <name type="common">Harmful bloom alga</name>
    <dbReference type="NCBI Taxonomy" id="44056"/>
    <lineage>
        <taxon>Eukaryota</taxon>
        <taxon>Sar</taxon>
        <taxon>Stramenopiles</taxon>
        <taxon>Ochrophyta</taxon>
        <taxon>Pelagophyceae</taxon>
        <taxon>Pelagomonadales</taxon>
        <taxon>Pelagomonadaceae</taxon>
        <taxon>Aureococcus</taxon>
    </lineage>
</organism>
<dbReference type="InterPro" id="IPR001478">
    <property type="entry name" value="PDZ"/>
</dbReference>
<evidence type="ECO:0000256" key="4">
    <source>
        <dbReference type="ARBA" id="ARBA00023026"/>
    </source>
</evidence>
<dbReference type="OMA" id="IMSPEGY"/>
<dbReference type="Gene3D" id="2.30.42.10">
    <property type="match status" value="1"/>
</dbReference>
<evidence type="ECO:0000256" key="2">
    <source>
        <dbReference type="ARBA" id="ARBA00022670"/>
    </source>
</evidence>
<dbReference type="eggNOG" id="KOG1320">
    <property type="taxonomic scope" value="Eukaryota"/>
</dbReference>
<dbReference type="InterPro" id="IPR001940">
    <property type="entry name" value="Peptidase_S1C"/>
</dbReference>
<name>F0Y403_AURAN</name>
<dbReference type="Pfam" id="PF13365">
    <property type="entry name" value="Trypsin_2"/>
    <property type="match status" value="1"/>
</dbReference>
<proteinExistence type="inferred from homology"/>
<dbReference type="AlphaFoldDB" id="F0Y403"/>
<dbReference type="GO" id="GO:0004252">
    <property type="term" value="F:serine-type endopeptidase activity"/>
    <property type="evidence" value="ECO:0007669"/>
    <property type="project" value="InterPro"/>
</dbReference>
<dbReference type="Gene3D" id="2.40.10.10">
    <property type="entry name" value="Trypsin-like serine proteases"/>
    <property type="match status" value="2"/>
</dbReference>
<comment type="similarity">
    <text evidence="1">Belongs to the peptidase S1C family.</text>
</comment>
<evidence type="ECO:0000256" key="3">
    <source>
        <dbReference type="ARBA" id="ARBA00022801"/>
    </source>
</evidence>
<dbReference type="Pfam" id="PF13180">
    <property type="entry name" value="PDZ_2"/>
    <property type="match status" value="1"/>
</dbReference>
<dbReference type="InterPro" id="IPR051201">
    <property type="entry name" value="Chloro_Bact_Ser_Proteases"/>
</dbReference>
<dbReference type="InterPro" id="IPR009003">
    <property type="entry name" value="Peptidase_S1_PA"/>
</dbReference>
<dbReference type="InterPro" id="IPR036034">
    <property type="entry name" value="PDZ_sf"/>
</dbReference>
<feature type="domain" description="PDZ" evidence="5">
    <location>
        <begin position="216"/>
        <end position="316"/>
    </location>
</feature>
<dbReference type="RefSeq" id="XP_009034736.1">
    <property type="nucleotide sequence ID" value="XM_009036488.1"/>
</dbReference>
<gene>
    <name evidence="6" type="ORF">AURANDRAFT_2617</name>
</gene>
<evidence type="ECO:0000313" key="6">
    <source>
        <dbReference type="EMBL" id="EGB10040.1"/>
    </source>
</evidence>
<feature type="non-terminal residue" evidence="6">
    <location>
        <position position="316"/>
    </location>
</feature>
<dbReference type="PROSITE" id="PS50106">
    <property type="entry name" value="PDZ"/>
    <property type="match status" value="1"/>
</dbReference>
<evidence type="ECO:0000259" key="5">
    <source>
        <dbReference type="PROSITE" id="PS50106"/>
    </source>
</evidence>
<dbReference type="PANTHER" id="PTHR43343:SF3">
    <property type="entry name" value="PROTEASE DO-LIKE 8, CHLOROPLASTIC"/>
    <property type="match status" value="1"/>
</dbReference>
<protein>
    <recommendedName>
        <fullName evidence="5">PDZ domain-containing protein</fullName>
    </recommendedName>
</protein>
<dbReference type="GeneID" id="20220162"/>
<keyword evidence="4" id="KW-0843">Virulence</keyword>
<dbReference type="FunCoup" id="F0Y403">
    <property type="interactions" value="51"/>
</dbReference>
<keyword evidence="7" id="KW-1185">Reference proteome</keyword>
<feature type="non-terminal residue" evidence="6">
    <location>
        <position position="1"/>
    </location>
</feature>
<dbReference type="SUPFAM" id="SSF50494">
    <property type="entry name" value="Trypsin-like serine proteases"/>
    <property type="match status" value="1"/>
</dbReference>
<dbReference type="GO" id="GO:0006508">
    <property type="term" value="P:proteolysis"/>
    <property type="evidence" value="ECO:0007669"/>
    <property type="project" value="UniProtKB-KW"/>
</dbReference>
<keyword evidence="3" id="KW-0378">Hydrolase</keyword>
<dbReference type="PRINTS" id="PR00834">
    <property type="entry name" value="PROTEASES2C"/>
</dbReference>
<dbReference type="InterPro" id="IPR043504">
    <property type="entry name" value="Peptidase_S1_PA_chymotrypsin"/>
</dbReference>